<protein>
    <recommendedName>
        <fullName evidence="2">Cell shape-determining protein MreC</fullName>
    </recommendedName>
    <alternativeName>
        <fullName evidence="4">Cell shape protein MreC</fullName>
    </alternativeName>
</protein>
<dbReference type="Pfam" id="PF04085">
    <property type="entry name" value="MreC"/>
    <property type="match status" value="1"/>
</dbReference>
<dbReference type="GO" id="GO:0005886">
    <property type="term" value="C:plasma membrane"/>
    <property type="evidence" value="ECO:0007669"/>
    <property type="project" value="TreeGrafter"/>
</dbReference>
<keyword evidence="3" id="KW-0133">Cell shape</keyword>
<dbReference type="InterPro" id="IPR042175">
    <property type="entry name" value="Cell/Rod_MreC_2"/>
</dbReference>
<dbReference type="PANTHER" id="PTHR34138">
    <property type="entry name" value="CELL SHAPE-DETERMINING PROTEIN MREC"/>
    <property type="match status" value="1"/>
</dbReference>
<gene>
    <name evidence="8" type="primary">mreC</name>
    <name evidence="8" type="ORF">PORUE0001_0144</name>
</gene>
<evidence type="ECO:0000313" key="9">
    <source>
        <dbReference type="Proteomes" id="UP000003303"/>
    </source>
</evidence>
<keyword evidence="6" id="KW-1133">Transmembrane helix</keyword>
<evidence type="ECO:0000256" key="5">
    <source>
        <dbReference type="SAM" id="Coils"/>
    </source>
</evidence>
<dbReference type="Proteomes" id="UP000003303">
    <property type="component" value="Unassembled WGS sequence"/>
</dbReference>
<name>C2M9J4_9PORP</name>
<dbReference type="InterPro" id="IPR007221">
    <property type="entry name" value="MreC"/>
</dbReference>
<feature type="transmembrane region" description="Helical" evidence="6">
    <location>
        <begin position="12"/>
        <end position="34"/>
    </location>
</feature>
<reference evidence="8 9" key="1">
    <citation type="submission" date="2009-04" db="EMBL/GenBank/DDBJ databases">
        <authorList>
            <person name="Sebastian Y."/>
            <person name="Madupu R."/>
            <person name="Durkin A.S."/>
            <person name="Torralba M."/>
            <person name="Methe B."/>
            <person name="Sutton G.G."/>
            <person name="Strausberg R.L."/>
            <person name="Nelson K.E."/>
        </authorList>
    </citation>
    <scope>NUCLEOTIDE SEQUENCE [LARGE SCALE GENOMIC DNA]</scope>
    <source>
        <strain evidence="8 9">60-3</strain>
    </source>
</reference>
<evidence type="ECO:0000256" key="3">
    <source>
        <dbReference type="ARBA" id="ARBA00022960"/>
    </source>
</evidence>
<comment type="similarity">
    <text evidence="1">Belongs to the MreC family.</text>
</comment>
<proteinExistence type="inferred from homology"/>
<sequence length="291" mass="31998">MRRLLELLRANLHWVLLVVCEAIALLLLFHGSLYHSFVGAAASSSVVGRIHSEGARWRSYLSLQQENQQLTAQLASLEGRYLALQRQFEYLLADTVVPQVLTPLDSLDTIVREEPNFTFVTARVVSLTYLKANNMMTIDRGARDGIKPNMGVVSQSGVVGIVAQVGPRYATVVPLINESLTLSCMTLREGHVGDLSWRQKLSPEEGIVRGLPKHAHLAVGDTLVTSGYSAIFPPGMMIGRLEGNGAQGTRITYRKELPVLLATDFGQLHHVYVITGGNTINLEEQASREEL</sequence>
<dbReference type="InterPro" id="IPR042177">
    <property type="entry name" value="Cell/Rod_1"/>
</dbReference>
<feature type="domain" description="Rod shape-determining protein MreC beta-barrel core" evidence="7">
    <location>
        <begin position="124"/>
        <end position="274"/>
    </location>
</feature>
<keyword evidence="9" id="KW-1185">Reference proteome</keyword>
<dbReference type="GO" id="GO:0008360">
    <property type="term" value="P:regulation of cell shape"/>
    <property type="evidence" value="ECO:0007669"/>
    <property type="project" value="UniProtKB-KW"/>
</dbReference>
<organism evidence="8 9">
    <name type="scientific">Porphyromonas uenonis 60-3</name>
    <dbReference type="NCBI Taxonomy" id="596327"/>
    <lineage>
        <taxon>Bacteria</taxon>
        <taxon>Pseudomonadati</taxon>
        <taxon>Bacteroidota</taxon>
        <taxon>Bacteroidia</taxon>
        <taxon>Bacteroidales</taxon>
        <taxon>Porphyromonadaceae</taxon>
        <taxon>Porphyromonas</taxon>
    </lineage>
</organism>
<keyword evidence="6" id="KW-0472">Membrane</keyword>
<dbReference type="RefSeq" id="WP_007364591.1">
    <property type="nucleotide sequence ID" value="NZ_ACLR01000034.1"/>
</dbReference>
<evidence type="ECO:0000256" key="2">
    <source>
        <dbReference type="ARBA" id="ARBA00013855"/>
    </source>
</evidence>
<keyword evidence="5" id="KW-0175">Coiled coil</keyword>
<dbReference type="OrthoDB" id="9811827at2"/>
<evidence type="ECO:0000256" key="4">
    <source>
        <dbReference type="ARBA" id="ARBA00032089"/>
    </source>
</evidence>
<comment type="caution">
    <text evidence="8">The sequence shown here is derived from an EMBL/GenBank/DDBJ whole genome shotgun (WGS) entry which is preliminary data.</text>
</comment>
<keyword evidence="6" id="KW-0812">Transmembrane</keyword>
<evidence type="ECO:0000256" key="1">
    <source>
        <dbReference type="ARBA" id="ARBA00009369"/>
    </source>
</evidence>
<accession>C2M9J4</accession>
<dbReference type="Gene3D" id="2.40.10.340">
    <property type="entry name" value="Rod shape-determining protein MreC, domain 1"/>
    <property type="match status" value="1"/>
</dbReference>
<dbReference type="eggNOG" id="COG1792">
    <property type="taxonomic scope" value="Bacteria"/>
</dbReference>
<dbReference type="AlphaFoldDB" id="C2M9J4"/>
<evidence type="ECO:0000259" key="7">
    <source>
        <dbReference type="Pfam" id="PF04085"/>
    </source>
</evidence>
<evidence type="ECO:0000256" key="6">
    <source>
        <dbReference type="SAM" id="Phobius"/>
    </source>
</evidence>
<dbReference type="Gene3D" id="2.40.10.350">
    <property type="entry name" value="Rod shape-determining protein MreC, domain 2"/>
    <property type="match status" value="1"/>
</dbReference>
<dbReference type="EMBL" id="ACLR01000034">
    <property type="protein sequence ID" value="EEK17556.1"/>
    <property type="molecule type" value="Genomic_DNA"/>
</dbReference>
<dbReference type="STRING" id="596327.PORUE0001_0144"/>
<feature type="coiled-coil region" evidence="5">
    <location>
        <begin position="60"/>
        <end position="87"/>
    </location>
</feature>
<dbReference type="InterPro" id="IPR055342">
    <property type="entry name" value="MreC_beta-barrel_core"/>
</dbReference>
<dbReference type="PANTHER" id="PTHR34138:SF1">
    <property type="entry name" value="CELL SHAPE-DETERMINING PROTEIN MREC"/>
    <property type="match status" value="1"/>
</dbReference>
<evidence type="ECO:0000313" key="8">
    <source>
        <dbReference type="EMBL" id="EEK17556.1"/>
    </source>
</evidence>